<evidence type="ECO:0000256" key="3">
    <source>
        <dbReference type="ARBA" id="ARBA00022692"/>
    </source>
</evidence>
<comment type="subcellular location">
    <subcellularLocation>
        <location evidence="1">Membrane</location>
        <topology evidence="1">Multi-pass membrane protein</topology>
    </subcellularLocation>
</comment>
<dbReference type="InterPro" id="IPR011701">
    <property type="entry name" value="MFS"/>
</dbReference>
<dbReference type="FunFam" id="1.20.1250.20:FF:000064">
    <property type="entry name" value="MFS allantoate transporter"/>
    <property type="match status" value="1"/>
</dbReference>
<evidence type="ECO:0000256" key="6">
    <source>
        <dbReference type="ARBA" id="ARBA00037968"/>
    </source>
</evidence>
<feature type="transmembrane region" description="Helical" evidence="8">
    <location>
        <begin position="312"/>
        <end position="335"/>
    </location>
</feature>
<feature type="transmembrane region" description="Helical" evidence="8">
    <location>
        <begin position="87"/>
        <end position="111"/>
    </location>
</feature>
<dbReference type="Pfam" id="PF07690">
    <property type="entry name" value="MFS_1"/>
    <property type="match status" value="1"/>
</dbReference>
<sequence>MASFRRVPPRTPSRDGARNFDQRPLLDEVDNDDDSIRDAHDHKPSANGDAAAQLLRKVGASSGTRIKITPEDDARVLRRIDMVVMPLMLAVYFLQGLDKATIAYSSIFGLIEDTGLEGDQFSWLGSIVYVAQLIMQFPLAWLLVKLPIGRFTGCMVCFWGVTLTLMAAAHTFRSLLVARFFLGAFEASIAPSFVAITSMFWRRREQPLRMAMWYAMNGFTNCFGSLITWGLAQIPTPLKPYQVIFVAFGLVTVAFSFVIYRHMPDSPIEAKFLTDEDKLVAIERLRMNQTGVMSREWRWNHVWESIRDPKTWFWFSLVFCISVPSGGIASFGPLLVKSFGFDSFQAILFNAPFGLVQLVATLGSAHMAIKYSARGAVIAVLSLAPILGCIIMMSTPRAPEYRSRLLFGYYLISVYPGMIPLMYSWSAANTAGDTKKKCTSAIIFIGQSVGNIIGPLLYKPAEAPEYFRGLQSNLFLYCTIIALVGLTSAYLVYLNKSHSRRRARLGKSAAAIDYSVLSSEDAERVRQSQRLDAGGNDAGPEDDHHEGDRAFQDLTDLQNEDFIFVF</sequence>
<reference evidence="9" key="1">
    <citation type="journal article" date="2021" name="Nat. Commun.">
        <title>Genetic determinants of endophytism in the Arabidopsis root mycobiome.</title>
        <authorList>
            <person name="Mesny F."/>
            <person name="Miyauchi S."/>
            <person name="Thiergart T."/>
            <person name="Pickel B."/>
            <person name="Atanasova L."/>
            <person name="Karlsson M."/>
            <person name="Huettel B."/>
            <person name="Barry K.W."/>
            <person name="Haridas S."/>
            <person name="Chen C."/>
            <person name="Bauer D."/>
            <person name="Andreopoulos W."/>
            <person name="Pangilinan J."/>
            <person name="LaButti K."/>
            <person name="Riley R."/>
            <person name="Lipzen A."/>
            <person name="Clum A."/>
            <person name="Drula E."/>
            <person name="Henrissat B."/>
            <person name="Kohler A."/>
            <person name="Grigoriev I.V."/>
            <person name="Martin F.M."/>
            <person name="Hacquard S."/>
        </authorList>
    </citation>
    <scope>NUCLEOTIDE SEQUENCE</scope>
    <source>
        <strain evidence="9">MPI-SDFR-AT-0117</strain>
    </source>
</reference>
<keyword evidence="10" id="KW-1185">Reference proteome</keyword>
<dbReference type="Gene3D" id="1.20.1250.20">
    <property type="entry name" value="MFS general substrate transporter like domains"/>
    <property type="match status" value="2"/>
</dbReference>
<keyword evidence="3 8" id="KW-0812">Transmembrane</keyword>
<dbReference type="Proteomes" id="UP000770015">
    <property type="component" value="Unassembled WGS sequence"/>
</dbReference>
<feature type="transmembrane region" description="Helical" evidence="8">
    <location>
        <begin position="474"/>
        <end position="494"/>
    </location>
</feature>
<evidence type="ECO:0000256" key="1">
    <source>
        <dbReference type="ARBA" id="ARBA00004141"/>
    </source>
</evidence>
<organism evidence="9 10">
    <name type="scientific">Plectosphaerella plurivora</name>
    <dbReference type="NCBI Taxonomy" id="936078"/>
    <lineage>
        <taxon>Eukaryota</taxon>
        <taxon>Fungi</taxon>
        <taxon>Dikarya</taxon>
        <taxon>Ascomycota</taxon>
        <taxon>Pezizomycotina</taxon>
        <taxon>Sordariomycetes</taxon>
        <taxon>Hypocreomycetidae</taxon>
        <taxon>Glomerellales</taxon>
        <taxon>Plectosphaerellaceae</taxon>
        <taxon>Plectosphaerella</taxon>
    </lineage>
</organism>
<comment type="similarity">
    <text evidence="6">Belongs to the major facilitator superfamily. Allantoate permease family.</text>
</comment>
<dbReference type="OrthoDB" id="6730379at2759"/>
<evidence type="ECO:0000256" key="4">
    <source>
        <dbReference type="ARBA" id="ARBA00022989"/>
    </source>
</evidence>
<keyword evidence="5 8" id="KW-0472">Membrane</keyword>
<feature type="compositionally biased region" description="Basic and acidic residues" evidence="7">
    <location>
        <begin position="12"/>
        <end position="26"/>
    </location>
</feature>
<dbReference type="EMBL" id="JAGSXJ010000029">
    <property type="protein sequence ID" value="KAH6670951.1"/>
    <property type="molecule type" value="Genomic_DNA"/>
</dbReference>
<protein>
    <submittedName>
        <fullName evidence="9">Major facilitator superfamily domain-containing protein</fullName>
    </submittedName>
</protein>
<feature type="transmembrane region" description="Helical" evidence="8">
    <location>
        <begin position="407"/>
        <end position="426"/>
    </location>
</feature>
<feature type="compositionally biased region" description="Basic and acidic residues" evidence="7">
    <location>
        <begin position="34"/>
        <end position="44"/>
    </location>
</feature>
<feature type="transmembrane region" description="Helical" evidence="8">
    <location>
        <begin position="123"/>
        <end position="144"/>
    </location>
</feature>
<evidence type="ECO:0000313" key="9">
    <source>
        <dbReference type="EMBL" id="KAH6670951.1"/>
    </source>
</evidence>
<feature type="transmembrane region" description="Helical" evidence="8">
    <location>
        <begin position="240"/>
        <end position="260"/>
    </location>
</feature>
<evidence type="ECO:0000313" key="10">
    <source>
        <dbReference type="Proteomes" id="UP000770015"/>
    </source>
</evidence>
<feature type="transmembrane region" description="Helical" evidence="8">
    <location>
        <begin position="438"/>
        <end position="458"/>
    </location>
</feature>
<dbReference type="PANTHER" id="PTHR43791:SF59">
    <property type="entry name" value="TRANSPORTER, PUTATIVE (AFU_ORTHOLOGUE AFUA_1G06550)-RELATED"/>
    <property type="match status" value="1"/>
</dbReference>
<name>A0A9P8V3J8_9PEZI</name>
<dbReference type="AlphaFoldDB" id="A0A9P8V3J8"/>
<accession>A0A9P8V3J8</accession>
<feature type="transmembrane region" description="Helical" evidence="8">
    <location>
        <begin position="151"/>
        <end position="172"/>
    </location>
</feature>
<feature type="region of interest" description="Disordered" evidence="7">
    <location>
        <begin position="1"/>
        <end position="46"/>
    </location>
</feature>
<feature type="transmembrane region" description="Helical" evidence="8">
    <location>
        <begin position="178"/>
        <end position="201"/>
    </location>
</feature>
<feature type="transmembrane region" description="Helical" evidence="8">
    <location>
        <begin position="347"/>
        <end position="369"/>
    </location>
</feature>
<evidence type="ECO:0000256" key="8">
    <source>
        <dbReference type="SAM" id="Phobius"/>
    </source>
</evidence>
<dbReference type="GO" id="GO:0022857">
    <property type="term" value="F:transmembrane transporter activity"/>
    <property type="evidence" value="ECO:0007669"/>
    <property type="project" value="InterPro"/>
</dbReference>
<keyword evidence="2" id="KW-0813">Transport</keyword>
<evidence type="ECO:0000256" key="2">
    <source>
        <dbReference type="ARBA" id="ARBA00022448"/>
    </source>
</evidence>
<evidence type="ECO:0000256" key="5">
    <source>
        <dbReference type="ARBA" id="ARBA00023136"/>
    </source>
</evidence>
<dbReference type="SUPFAM" id="SSF103473">
    <property type="entry name" value="MFS general substrate transporter"/>
    <property type="match status" value="1"/>
</dbReference>
<comment type="caution">
    <text evidence="9">The sequence shown here is derived from an EMBL/GenBank/DDBJ whole genome shotgun (WGS) entry which is preliminary data.</text>
</comment>
<evidence type="ECO:0000256" key="7">
    <source>
        <dbReference type="SAM" id="MobiDB-lite"/>
    </source>
</evidence>
<feature type="transmembrane region" description="Helical" evidence="8">
    <location>
        <begin position="376"/>
        <end position="395"/>
    </location>
</feature>
<gene>
    <name evidence="9" type="ORF">F5X68DRAFT_247539</name>
</gene>
<dbReference type="PANTHER" id="PTHR43791">
    <property type="entry name" value="PERMEASE-RELATED"/>
    <property type="match status" value="1"/>
</dbReference>
<dbReference type="InterPro" id="IPR036259">
    <property type="entry name" value="MFS_trans_sf"/>
</dbReference>
<feature type="region of interest" description="Disordered" evidence="7">
    <location>
        <begin position="527"/>
        <end position="548"/>
    </location>
</feature>
<keyword evidence="4 8" id="KW-1133">Transmembrane helix</keyword>
<proteinExistence type="inferred from homology"/>
<dbReference type="GO" id="GO:0016020">
    <property type="term" value="C:membrane"/>
    <property type="evidence" value="ECO:0007669"/>
    <property type="project" value="UniProtKB-SubCell"/>
</dbReference>
<feature type="transmembrane region" description="Helical" evidence="8">
    <location>
        <begin position="213"/>
        <end position="234"/>
    </location>
</feature>